<dbReference type="GeneID" id="61636988"/>
<dbReference type="AlphaFoldDB" id="A0A1T2ZWW6"/>
<evidence type="ECO:0000256" key="4">
    <source>
        <dbReference type="ARBA" id="ARBA00023163"/>
    </source>
</evidence>
<dbReference type="InterPro" id="IPR005119">
    <property type="entry name" value="LysR_subst-bd"/>
</dbReference>
<dbReference type="PANTHER" id="PTHR30537:SF72">
    <property type="entry name" value="LYSR FAMILY TRANSCRIPTIONAL REGULATOR"/>
    <property type="match status" value="1"/>
</dbReference>
<evidence type="ECO:0000256" key="1">
    <source>
        <dbReference type="ARBA" id="ARBA00009437"/>
    </source>
</evidence>
<sequence length="313" mass="34057">MFSSERLKGIDVFVCVAETGSFKAAAEKMNLTGSAISKSIARLESRLGTRLFQRTTRRLALTDAGTAFYSTCIGVLADLEEAELSLQVENIEPRGRIRIDLPGAFGRAQVLPTLLRFMQDHPLLIPHVTFSDGLIDPFQEGVDVVVRIGGADVWPERVEHRYLASEWHTFCASPAYLAKHGTPLTDQDLEHHQCIAYGWVDGNITPWSFAGAHPGAIKRQPVPAQLVIGNGEGLLMAVMAGCGIAQLPSWLINQQLEEGTLVEVLPHLATEGMPIHLAWVKSRQALPKVSTLLEVLTDSLTPAGGILGGLRRT</sequence>
<dbReference type="FunFam" id="1.10.10.10:FF:000001">
    <property type="entry name" value="LysR family transcriptional regulator"/>
    <property type="match status" value="1"/>
</dbReference>
<dbReference type="PRINTS" id="PR00039">
    <property type="entry name" value="HTHLYSR"/>
</dbReference>
<dbReference type="RefSeq" id="WP_053254354.1">
    <property type="nucleotide sequence ID" value="NZ_CBCRXZ010000003.1"/>
</dbReference>
<evidence type="ECO:0000256" key="3">
    <source>
        <dbReference type="ARBA" id="ARBA00023125"/>
    </source>
</evidence>
<dbReference type="SUPFAM" id="SSF53850">
    <property type="entry name" value="Periplasmic binding protein-like II"/>
    <property type="match status" value="1"/>
</dbReference>
<comment type="similarity">
    <text evidence="1">Belongs to the LysR transcriptional regulatory family.</text>
</comment>
<evidence type="ECO:0000256" key="2">
    <source>
        <dbReference type="ARBA" id="ARBA00023015"/>
    </source>
</evidence>
<dbReference type="SUPFAM" id="SSF46785">
    <property type="entry name" value="Winged helix' DNA-binding domain"/>
    <property type="match status" value="1"/>
</dbReference>
<keyword evidence="4" id="KW-0804">Transcription</keyword>
<gene>
    <name evidence="5" type="primary">dmlR_2</name>
    <name evidence="5" type="ORF">NCTC10038_00990</name>
</gene>
<name>A0A1T2ZWW6_PSEFL</name>
<dbReference type="Gene3D" id="3.40.190.290">
    <property type="match status" value="1"/>
</dbReference>
<protein>
    <submittedName>
        <fullName evidence="5">LysR family transcriptional regulator</fullName>
    </submittedName>
</protein>
<dbReference type="Proteomes" id="UP000248640">
    <property type="component" value="Chromosome 1"/>
</dbReference>
<dbReference type="InterPro" id="IPR036388">
    <property type="entry name" value="WH-like_DNA-bd_sf"/>
</dbReference>
<evidence type="ECO:0000313" key="6">
    <source>
        <dbReference type="Proteomes" id="UP000248640"/>
    </source>
</evidence>
<accession>A0A1T2ZWW6</accession>
<keyword evidence="3" id="KW-0238">DNA-binding</keyword>
<dbReference type="InterPro" id="IPR058163">
    <property type="entry name" value="LysR-type_TF_proteobact-type"/>
</dbReference>
<dbReference type="Pfam" id="PF03466">
    <property type="entry name" value="LysR_substrate"/>
    <property type="match status" value="1"/>
</dbReference>
<dbReference type="Pfam" id="PF00126">
    <property type="entry name" value="HTH_1"/>
    <property type="match status" value="1"/>
</dbReference>
<dbReference type="GO" id="GO:0003700">
    <property type="term" value="F:DNA-binding transcription factor activity"/>
    <property type="evidence" value="ECO:0007669"/>
    <property type="project" value="InterPro"/>
</dbReference>
<evidence type="ECO:0000313" key="5">
    <source>
        <dbReference type="EMBL" id="SQF89604.1"/>
    </source>
</evidence>
<reference evidence="5 6" key="1">
    <citation type="submission" date="2018-06" db="EMBL/GenBank/DDBJ databases">
        <authorList>
            <consortium name="Pathogen Informatics"/>
            <person name="Doyle S."/>
        </authorList>
    </citation>
    <scope>NUCLEOTIDE SEQUENCE [LARGE SCALE GENOMIC DNA]</scope>
    <source>
        <strain evidence="5 6">NCTC10038</strain>
    </source>
</reference>
<keyword evidence="2" id="KW-0805">Transcription regulation</keyword>
<dbReference type="InterPro" id="IPR000847">
    <property type="entry name" value="LysR_HTH_N"/>
</dbReference>
<dbReference type="GO" id="GO:0006351">
    <property type="term" value="P:DNA-templated transcription"/>
    <property type="evidence" value="ECO:0007669"/>
    <property type="project" value="TreeGrafter"/>
</dbReference>
<dbReference type="GO" id="GO:0043565">
    <property type="term" value="F:sequence-specific DNA binding"/>
    <property type="evidence" value="ECO:0007669"/>
    <property type="project" value="TreeGrafter"/>
</dbReference>
<dbReference type="EMBL" id="LS483372">
    <property type="protein sequence ID" value="SQF89604.1"/>
    <property type="molecule type" value="Genomic_DNA"/>
</dbReference>
<dbReference type="InterPro" id="IPR036390">
    <property type="entry name" value="WH_DNA-bd_sf"/>
</dbReference>
<dbReference type="PROSITE" id="PS50931">
    <property type="entry name" value="HTH_LYSR"/>
    <property type="match status" value="1"/>
</dbReference>
<proteinExistence type="inferred from homology"/>
<dbReference type="PANTHER" id="PTHR30537">
    <property type="entry name" value="HTH-TYPE TRANSCRIPTIONAL REGULATOR"/>
    <property type="match status" value="1"/>
</dbReference>
<organism evidence="5 6">
    <name type="scientific">Pseudomonas fluorescens</name>
    <dbReference type="NCBI Taxonomy" id="294"/>
    <lineage>
        <taxon>Bacteria</taxon>
        <taxon>Pseudomonadati</taxon>
        <taxon>Pseudomonadota</taxon>
        <taxon>Gammaproteobacteria</taxon>
        <taxon>Pseudomonadales</taxon>
        <taxon>Pseudomonadaceae</taxon>
        <taxon>Pseudomonas</taxon>
    </lineage>
</organism>
<dbReference type="Gene3D" id="1.10.10.10">
    <property type="entry name" value="Winged helix-like DNA-binding domain superfamily/Winged helix DNA-binding domain"/>
    <property type="match status" value="1"/>
</dbReference>
<dbReference type="CDD" id="cd08475">
    <property type="entry name" value="PBP2_CrgA_like_6"/>
    <property type="match status" value="1"/>
</dbReference>